<evidence type="ECO:0000259" key="5">
    <source>
        <dbReference type="Pfam" id="PF01509"/>
    </source>
</evidence>
<keyword evidence="7" id="KW-1185">Reference proteome</keyword>
<evidence type="ECO:0000256" key="4">
    <source>
        <dbReference type="ARBA" id="ARBA00023235"/>
    </source>
</evidence>
<dbReference type="InterPro" id="IPR020103">
    <property type="entry name" value="PsdUridine_synth_cat_dom_sf"/>
</dbReference>
<keyword evidence="3" id="KW-0819">tRNA processing</keyword>
<dbReference type="InterPro" id="IPR014780">
    <property type="entry name" value="tRNA_psdUridine_synth_TruB"/>
</dbReference>
<dbReference type="SUPFAM" id="SSF55120">
    <property type="entry name" value="Pseudouridine synthase"/>
    <property type="match status" value="1"/>
</dbReference>
<evidence type="ECO:0000256" key="1">
    <source>
        <dbReference type="ARBA" id="ARBA00008999"/>
    </source>
</evidence>
<proteinExistence type="inferred from homology"/>
<organism evidence="6 7">
    <name type="scientific">Tetradesmus obliquus</name>
    <name type="common">Green alga</name>
    <name type="synonym">Acutodesmus obliquus</name>
    <dbReference type="NCBI Taxonomy" id="3088"/>
    <lineage>
        <taxon>Eukaryota</taxon>
        <taxon>Viridiplantae</taxon>
        <taxon>Chlorophyta</taxon>
        <taxon>core chlorophytes</taxon>
        <taxon>Chlorophyceae</taxon>
        <taxon>CS clade</taxon>
        <taxon>Sphaeropleales</taxon>
        <taxon>Scenedesmaceae</taxon>
        <taxon>Tetradesmus</taxon>
    </lineage>
</organism>
<evidence type="ECO:0000256" key="3">
    <source>
        <dbReference type="ARBA" id="ARBA00022694"/>
    </source>
</evidence>
<dbReference type="Gene3D" id="3.30.2350.10">
    <property type="entry name" value="Pseudouridine synthase"/>
    <property type="match status" value="1"/>
</dbReference>
<accession>A0ABY8ULM3</accession>
<dbReference type="InterPro" id="IPR002501">
    <property type="entry name" value="PsdUridine_synth_N"/>
</dbReference>
<reference evidence="6 7" key="1">
    <citation type="submission" date="2023-05" db="EMBL/GenBank/DDBJ databases">
        <title>A 100% complete, gapless, phased diploid assembly of the Scenedesmus obliquus UTEX 3031 genome.</title>
        <authorList>
            <person name="Biondi T.C."/>
            <person name="Hanschen E.R."/>
            <person name="Kwon T."/>
            <person name="Eng W."/>
            <person name="Kruse C.P.S."/>
            <person name="Koehler S.I."/>
            <person name="Kunde Y."/>
            <person name="Gleasner C.D."/>
            <person name="You Mak K.T."/>
            <person name="Polle J."/>
            <person name="Hovde B.T."/>
            <person name="Starkenburg S.R."/>
        </authorList>
    </citation>
    <scope>NUCLEOTIDE SEQUENCE [LARGE SCALE GENOMIC DNA]</scope>
    <source>
        <strain evidence="6 7">DOE0152z</strain>
    </source>
</reference>
<dbReference type="EMBL" id="CP126220">
    <property type="protein sequence ID" value="WIA21578.1"/>
    <property type="molecule type" value="Genomic_DNA"/>
</dbReference>
<protein>
    <recommendedName>
        <fullName evidence="2">tRNA pseudouridine(55) synthase</fullName>
        <ecNumber evidence="2">5.4.99.25</ecNumber>
    </recommendedName>
</protein>
<dbReference type="PANTHER" id="PTHR13767:SF2">
    <property type="entry name" value="PSEUDOURIDYLATE SYNTHASE TRUB1"/>
    <property type="match status" value="1"/>
</dbReference>
<evidence type="ECO:0000256" key="2">
    <source>
        <dbReference type="ARBA" id="ARBA00012787"/>
    </source>
</evidence>
<keyword evidence="4" id="KW-0413">Isomerase</keyword>
<dbReference type="PANTHER" id="PTHR13767">
    <property type="entry name" value="TRNA-PSEUDOURIDINE SYNTHASE"/>
    <property type="match status" value="1"/>
</dbReference>
<dbReference type="Proteomes" id="UP001244341">
    <property type="component" value="Chromosome 13b"/>
</dbReference>
<evidence type="ECO:0000313" key="7">
    <source>
        <dbReference type="Proteomes" id="UP001244341"/>
    </source>
</evidence>
<feature type="domain" description="Pseudouridine synthase II N-terminal" evidence="5">
    <location>
        <begin position="50"/>
        <end position="141"/>
    </location>
</feature>
<sequence>MSKRSAEDIELPAETGSDLDVFNNAVLLVDKPLTWTSFDACNAIKGAMKRLGVKKVGHAGTLDPAATGLLIICTGLGTKSIEGFMAAHKEYSGTLKLGEGTPSLDAELEVNERLPWEHITDEQLVEAAKKLTGDIEQVAPCSARGTTRASACTS</sequence>
<evidence type="ECO:0000313" key="6">
    <source>
        <dbReference type="EMBL" id="WIA21578.1"/>
    </source>
</evidence>
<dbReference type="Pfam" id="PF01509">
    <property type="entry name" value="TruB_N"/>
    <property type="match status" value="1"/>
</dbReference>
<dbReference type="EC" id="5.4.99.25" evidence="2"/>
<comment type="similarity">
    <text evidence="1">Belongs to the pseudouridine synthase TruB family.</text>
</comment>
<gene>
    <name evidence="6" type="ORF">OEZ85_000768</name>
</gene>
<name>A0ABY8ULM3_TETOB</name>